<evidence type="ECO:0000256" key="2">
    <source>
        <dbReference type="RuleBase" id="RU366034"/>
    </source>
</evidence>
<evidence type="ECO:0000313" key="5">
    <source>
        <dbReference type="Proteomes" id="UP000676325"/>
    </source>
</evidence>
<dbReference type="InterPro" id="IPR034686">
    <property type="entry name" value="Terpene_cyclase-like_2"/>
</dbReference>
<dbReference type="EMBL" id="JAGSOH010000050">
    <property type="protein sequence ID" value="MBR7828190.1"/>
    <property type="molecule type" value="Genomic_DNA"/>
</dbReference>
<evidence type="ECO:0000313" key="4">
    <source>
        <dbReference type="EMBL" id="MBR7828190.1"/>
    </source>
</evidence>
<proteinExistence type="inferred from homology"/>
<keyword evidence="5" id="KW-1185">Reference proteome</keyword>
<dbReference type="EC" id="4.2.3.-" evidence="2"/>
<dbReference type="Pfam" id="PF19086">
    <property type="entry name" value="Terpene_syn_C_2"/>
    <property type="match status" value="2"/>
</dbReference>
<dbReference type="SUPFAM" id="SSF48576">
    <property type="entry name" value="Terpenoid synthases"/>
    <property type="match status" value="2"/>
</dbReference>
<comment type="caution">
    <text evidence="4">The sequence shown here is derived from an EMBL/GenBank/DDBJ whole genome shotgun (WGS) entry which is preliminary data.</text>
</comment>
<reference evidence="4" key="1">
    <citation type="submission" date="2021-04" db="EMBL/GenBank/DDBJ databases">
        <title>Genome based classification of Actinospica acidithermotolerans sp. nov., an actinobacterium isolated from an Indonesian hot spring.</title>
        <authorList>
            <person name="Kusuma A.B."/>
            <person name="Putra K.E."/>
            <person name="Nafisah S."/>
            <person name="Loh J."/>
            <person name="Nouioui I."/>
            <person name="Goodfellow M."/>
        </authorList>
    </citation>
    <scope>NUCLEOTIDE SEQUENCE</scope>
    <source>
        <strain evidence="4">MGRD01-02</strain>
    </source>
</reference>
<name>A0A941ED39_9ACTN</name>
<keyword evidence="1 2" id="KW-0456">Lyase</keyword>
<dbReference type="SFLD" id="SFLDS00005">
    <property type="entry name" value="Isoprenoid_Synthase_Type_I"/>
    <property type="match status" value="2"/>
</dbReference>
<comment type="cofactor">
    <cofactor evidence="2">
        <name>Mg(2+)</name>
        <dbReference type="ChEBI" id="CHEBI:18420"/>
    </cofactor>
</comment>
<gene>
    <name evidence="4" type="ORF">KDK95_17890</name>
</gene>
<evidence type="ECO:0000256" key="1">
    <source>
        <dbReference type="ARBA" id="ARBA00023239"/>
    </source>
</evidence>
<dbReference type="Proteomes" id="UP000676325">
    <property type="component" value="Unassembled WGS sequence"/>
</dbReference>
<dbReference type="InterPro" id="IPR008949">
    <property type="entry name" value="Isoprenoid_synthase_dom_sf"/>
</dbReference>
<dbReference type="GO" id="GO:0010333">
    <property type="term" value="F:terpene synthase activity"/>
    <property type="evidence" value="ECO:0007669"/>
    <property type="project" value="InterPro"/>
</dbReference>
<protein>
    <recommendedName>
        <fullName evidence="2">Terpene synthase</fullName>
        <ecNumber evidence="2">4.2.3.-</ecNumber>
    </recommendedName>
</protein>
<dbReference type="Gene3D" id="1.10.600.10">
    <property type="entry name" value="Farnesyl Diphosphate Synthase"/>
    <property type="match status" value="2"/>
</dbReference>
<dbReference type="RefSeq" id="WP_212519329.1">
    <property type="nucleotide sequence ID" value="NZ_JAGSOH010000050.1"/>
</dbReference>
<organism evidence="4 5">
    <name type="scientific">Actinospica acidithermotolerans</name>
    <dbReference type="NCBI Taxonomy" id="2828514"/>
    <lineage>
        <taxon>Bacteria</taxon>
        <taxon>Bacillati</taxon>
        <taxon>Actinomycetota</taxon>
        <taxon>Actinomycetes</taxon>
        <taxon>Catenulisporales</taxon>
        <taxon>Actinospicaceae</taxon>
        <taxon>Actinospica</taxon>
    </lineage>
</organism>
<keyword evidence="2" id="KW-0460">Magnesium</keyword>
<dbReference type="PANTHER" id="PTHR35201">
    <property type="entry name" value="TERPENE SYNTHASE"/>
    <property type="match status" value="1"/>
</dbReference>
<dbReference type="PANTHER" id="PTHR35201:SF4">
    <property type="entry name" value="BETA-PINACENE SYNTHASE-RELATED"/>
    <property type="match status" value="1"/>
</dbReference>
<keyword evidence="2" id="KW-0479">Metal-binding</keyword>
<dbReference type="AlphaFoldDB" id="A0A941ED39"/>
<dbReference type="SFLD" id="SFLDG01020">
    <property type="entry name" value="Terpene_Cyclase_Like_2"/>
    <property type="match status" value="2"/>
</dbReference>
<accession>A0A941ED39</accession>
<sequence>MAQPFELPDFYVPYPARLSPYVQHARVESTRWARDLGMLEDSDVWTGEDLAAHDYALLCGYTHPDTSPDMLTLITEWYVWVFFFDDHFLARFKAEGDRAQAHAYLTRLCAFMAPDHGLEPTNPCEAGLVDLWERTAPHRGADWIRRFTEATRHLIMASMWELDNIRAARIANPVEYIEMRRRVGGAPWSACLVEHAANAEVPAAISRTRPMRVLSDTFSDSIHFRNDIFSYQREVEQEGELDNGVLVFQVFLDCPPQEAADRLNDLLTSRLQQFEHTALVEVPALILESGLDPESCARIAAYVRGLQDWQSGGHEWHMRSSRYMNKGGATRSQSPWILPPASVFSVPGLGNAAFTVKHLADRVRTFAHVPYQRVGPSQIPHLDLPFPLRLNEHLPTARAHVTEWFGRMGLFGDGLWDSATLEDFDLGLAAAGLDPTGSAADVCLSAAWLTWGTYADDYYPAVFGSKRDRLGATLQTERLKMFVPTQDGAVPPQPQNGLERGLADLWARTAADMTPSARSHLRKSLVGMLESWLWELDNHALNKVPDPIDYLEMRRKSFGAEFTTCLAALRQGDLVPPELARHEAIVSLENSAADYGLMINDVFSYQKEIEYEGEVHNLLLVVQTFFDCSYEDALRIVEDVMAQRLAQFQRAADVELPLACADYGLDAQTRAALDARAAQLRDWLACLLGWHRRTRRYREEDLLRRYRRPLSMRTPDKGLGAPIRPLSTRTPDDGLHAPIRPLSAGTPNDGLGALIRPLSAGTPNDGLHAPILPLSEAVGADDARSAWD</sequence>
<feature type="region of interest" description="Disordered" evidence="3">
    <location>
        <begin position="714"/>
        <end position="746"/>
    </location>
</feature>
<dbReference type="GO" id="GO:0046872">
    <property type="term" value="F:metal ion binding"/>
    <property type="evidence" value="ECO:0007669"/>
    <property type="project" value="UniProtKB-KW"/>
</dbReference>
<comment type="similarity">
    <text evidence="2">Belongs to the terpene synthase family.</text>
</comment>
<evidence type="ECO:0000256" key="3">
    <source>
        <dbReference type="SAM" id="MobiDB-lite"/>
    </source>
</evidence>